<dbReference type="RefSeq" id="WP_163798137.1">
    <property type="nucleotide sequence ID" value="NZ_AP022588.1"/>
</dbReference>
<evidence type="ECO:0000313" key="3">
    <source>
        <dbReference type="EMBL" id="BBY29390.1"/>
    </source>
</evidence>
<evidence type="ECO:0000313" key="4">
    <source>
        <dbReference type="Proteomes" id="UP000467193"/>
    </source>
</evidence>
<dbReference type="EMBL" id="AP022588">
    <property type="protein sequence ID" value="BBY29390.1"/>
    <property type="molecule type" value="Genomic_DNA"/>
</dbReference>
<dbReference type="AlphaFoldDB" id="A0A7I7QTP8"/>
<evidence type="ECO:0000256" key="2">
    <source>
        <dbReference type="SAM" id="SignalP"/>
    </source>
</evidence>
<accession>A0A7I7QTP8</accession>
<reference evidence="3 4" key="1">
    <citation type="journal article" date="2019" name="Emerg. Microbes Infect.">
        <title>Comprehensive subspecies identification of 175 nontuberculous mycobacteria species based on 7547 genomic profiles.</title>
        <authorList>
            <person name="Matsumoto Y."/>
            <person name="Kinjo T."/>
            <person name="Motooka D."/>
            <person name="Nabeya D."/>
            <person name="Jung N."/>
            <person name="Uechi K."/>
            <person name="Horii T."/>
            <person name="Iida T."/>
            <person name="Fujita J."/>
            <person name="Nakamura S."/>
        </authorList>
    </citation>
    <scope>NUCLEOTIDE SEQUENCE [LARGE SCALE GENOMIC DNA]</scope>
    <source>
        <strain evidence="3 4">JCM 17899</strain>
    </source>
</reference>
<gene>
    <name evidence="3" type="ORF">MSEDJ_34860</name>
</gene>
<protein>
    <submittedName>
        <fullName evidence="3">Tat pathway signal protein</fullName>
    </submittedName>
</protein>
<name>A0A7I7QTP8_9MYCO</name>
<feature type="signal peptide" evidence="2">
    <location>
        <begin position="1"/>
        <end position="28"/>
    </location>
</feature>
<feature type="region of interest" description="Disordered" evidence="1">
    <location>
        <begin position="81"/>
        <end position="117"/>
    </location>
</feature>
<dbReference type="Proteomes" id="UP000467193">
    <property type="component" value="Chromosome"/>
</dbReference>
<dbReference type="KEGG" id="msei:MSEDJ_34860"/>
<feature type="chain" id="PRO_5029878952" evidence="2">
    <location>
        <begin position="29"/>
        <end position="167"/>
    </location>
</feature>
<feature type="compositionally biased region" description="Low complexity" evidence="1">
    <location>
        <begin position="92"/>
        <end position="110"/>
    </location>
</feature>
<evidence type="ECO:0000256" key="1">
    <source>
        <dbReference type="SAM" id="MobiDB-lite"/>
    </source>
</evidence>
<keyword evidence="2" id="KW-0732">Signal</keyword>
<dbReference type="PROSITE" id="PS51318">
    <property type="entry name" value="TAT"/>
    <property type="match status" value="1"/>
</dbReference>
<sequence>MPTALPSVSRRRVLIGAAALAVLGSTSAACGSRSEPPDVSTLVAQLERARSDASLAAGAASAADPTLAAALSAVATERTAHAEALSDEITRTTGSPPATSTSTTTTTPTGGPLPPPTASAVVAALAQSATDAARDAAAQSGYPAGLLGSIAASCTAAQTVALEGVTA</sequence>
<keyword evidence="4" id="KW-1185">Reference proteome</keyword>
<proteinExistence type="predicted"/>
<dbReference type="InterPro" id="IPR006311">
    <property type="entry name" value="TAT_signal"/>
</dbReference>
<organism evidence="3 4">
    <name type="scientific">Mycolicibacterium sediminis</name>
    <dbReference type="NCBI Taxonomy" id="1286180"/>
    <lineage>
        <taxon>Bacteria</taxon>
        <taxon>Bacillati</taxon>
        <taxon>Actinomycetota</taxon>
        <taxon>Actinomycetes</taxon>
        <taxon>Mycobacteriales</taxon>
        <taxon>Mycobacteriaceae</taxon>
        <taxon>Mycolicibacterium</taxon>
    </lineage>
</organism>